<dbReference type="AlphaFoldDB" id="A0A699JV41"/>
<dbReference type="SUPFAM" id="SSF56672">
    <property type="entry name" value="DNA/RNA polymerases"/>
    <property type="match status" value="1"/>
</dbReference>
<dbReference type="CDD" id="cd01647">
    <property type="entry name" value="RT_LTR"/>
    <property type="match status" value="1"/>
</dbReference>
<sequence length="255" mass="29559">MDILKTVHYVRDVPYITQDLAQSGVEFVTREKGHYRSQFSKMNINTNERTYLLRDKNAHQDPNVATDRDFIRPSTSPWGAPVLYVKKKDGYFRMCINYRELNKLTVKNRYPLPRIDDLFDQLQGLHVDPAMIEAVKNLASSTTPTEIHQFLGLVSYYRRLIKYFTKIAKSLTILTQKDKKFVYGDEQEMAFQILKQKLCEAPIFALPERNNDFVVYCNASIQGLGAVLIEREKLSLMHLGNSNLMKKTIPLMISN</sequence>
<dbReference type="EMBL" id="BKCJ010452429">
    <property type="protein sequence ID" value="GFA59797.1"/>
    <property type="molecule type" value="Genomic_DNA"/>
</dbReference>
<feature type="domain" description="Reverse transcriptase/retrotransposon-derived protein RNase H-like" evidence="2">
    <location>
        <begin position="184"/>
        <end position="233"/>
    </location>
</feature>
<dbReference type="FunFam" id="3.30.70.270:FF:000020">
    <property type="entry name" value="Transposon Tf2-6 polyprotein-like Protein"/>
    <property type="match status" value="1"/>
</dbReference>
<dbReference type="InterPro" id="IPR043128">
    <property type="entry name" value="Rev_trsase/Diguanyl_cyclase"/>
</dbReference>
<protein>
    <submittedName>
        <fullName evidence="3">Transposon Ty3-G Gag-Pol polyprotein</fullName>
    </submittedName>
</protein>
<gene>
    <name evidence="3" type="ORF">Tci_631769</name>
</gene>
<reference evidence="3" key="1">
    <citation type="journal article" date="2019" name="Sci. Rep.">
        <title>Draft genome of Tanacetum cinerariifolium, the natural source of mosquito coil.</title>
        <authorList>
            <person name="Yamashiro T."/>
            <person name="Shiraishi A."/>
            <person name="Satake H."/>
            <person name="Nakayama K."/>
        </authorList>
    </citation>
    <scope>NUCLEOTIDE SEQUENCE</scope>
</reference>
<name>A0A699JV41_TANCI</name>
<evidence type="ECO:0000259" key="2">
    <source>
        <dbReference type="Pfam" id="PF17919"/>
    </source>
</evidence>
<dbReference type="InterPro" id="IPR050951">
    <property type="entry name" value="Retrovirus_Pol_polyprotein"/>
</dbReference>
<dbReference type="Gene3D" id="3.10.10.10">
    <property type="entry name" value="HIV Type 1 Reverse Transcriptase, subunit A, domain 1"/>
    <property type="match status" value="1"/>
</dbReference>
<accession>A0A699JV41</accession>
<dbReference type="Pfam" id="PF17919">
    <property type="entry name" value="RT_RNaseH_2"/>
    <property type="match status" value="1"/>
</dbReference>
<evidence type="ECO:0000256" key="1">
    <source>
        <dbReference type="ARBA" id="ARBA00023268"/>
    </source>
</evidence>
<evidence type="ECO:0000313" key="3">
    <source>
        <dbReference type="EMBL" id="GFA59797.1"/>
    </source>
</evidence>
<dbReference type="Gene3D" id="3.30.70.270">
    <property type="match status" value="2"/>
</dbReference>
<proteinExistence type="predicted"/>
<dbReference type="PANTHER" id="PTHR37984">
    <property type="entry name" value="PROTEIN CBG26694"/>
    <property type="match status" value="1"/>
</dbReference>
<dbReference type="InterPro" id="IPR041577">
    <property type="entry name" value="RT_RNaseH_2"/>
</dbReference>
<dbReference type="InterPro" id="IPR043502">
    <property type="entry name" value="DNA/RNA_pol_sf"/>
</dbReference>
<dbReference type="GO" id="GO:0003824">
    <property type="term" value="F:catalytic activity"/>
    <property type="evidence" value="ECO:0007669"/>
    <property type="project" value="UniProtKB-KW"/>
</dbReference>
<comment type="caution">
    <text evidence="3">The sequence shown here is derived from an EMBL/GenBank/DDBJ whole genome shotgun (WGS) entry which is preliminary data.</text>
</comment>
<keyword evidence="1" id="KW-0511">Multifunctional enzyme</keyword>
<dbReference type="PANTHER" id="PTHR37984:SF5">
    <property type="entry name" value="PROTEIN NYNRIN-LIKE"/>
    <property type="match status" value="1"/>
</dbReference>
<organism evidence="3">
    <name type="scientific">Tanacetum cinerariifolium</name>
    <name type="common">Dalmatian daisy</name>
    <name type="synonym">Chrysanthemum cinerariifolium</name>
    <dbReference type="NCBI Taxonomy" id="118510"/>
    <lineage>
        <taxon>Eukaryota</taxon>
        <taxon>Viridiplantae</taxon>
        <taxon>Streptophyta</taxon>
        <taxon>Embryophyta</taxon>
        <taxon>Tracheophyta</taxon>
        <taxon>Spermatophyta</taxon>
        <taxon>Magnoliopsida</taxon>
        <taxon>eudicotyledons</taxon>
        <taxon>Gunneridae</taxon>
        <taxon>Pentapetalae</taxon>
        <taxon>asterids</taxon>
        <taxon>campanulids</taxon>
        <taxon>Asterales</taxon>
        <taxon>Asteraceae</taxon>
        <taxon>Asteroideae</taxon>
        <taxon>Anthemideae</taxon>
        <taxon>Anthemidinae</taxon>
        <taxon>Tanacetum</taxon>
    </lineage>
</organism>